<keyword evidence="1" id="KW-0677">Repeat</keyword>
<dbReference type="SMART" id="SM00325">
    <property type="entry name" value="RhoGEF"/>
    <property type="match status" value="1"/>
</dbReference>
<feature type="region of interest" description="Disordered" evidence="4">
    <location>
        <begin position="931"/>
        <end position="970"/>
    </location>
</feature>
<feature type="compositionally biased region" description="Basic residues" evidence="4">
    <location>
        <begin position="841"/>
        <end position="853"/>
    </location>
</feature>
<gene>
    <name evidence="6" type="ORF">M0811_12682</name>
</gene>
<evidence type="ECO:0000256" key="3">
    <source>
        <dbReference type="PROSITE-ProRule" id="PRU00023"/>
    </source>
</evidence>
<protein>
    <submittedName>
        <fullName evidence="6">Molting protein mlt-4</fullName>
    </submittedName>
</protein>
<dbReference type="Gene3D" id="1.25.40.20">
    <property type="entry name" value="Ankyrin repeat-containing domain"/>
    <property type="match status" value="3"/>
</dbReference>
<dbReference type="SMART" id="SM00248">
    <property type="entry name" value="ANK"/>
    <property type="match status" value="14"/>
</dbReference>
<dbReference type="InterPro" id="IPR036770">
    <property type="entry name" value="Ankyrin_rpt-contain_sf"/>
</dbReference>
<evidence type="ECO:0000256" key="2">
    <source>
        <dbReference type="ARBA" id="ARBA00023043"/>
    </source>
</evidence>
<evidence type="ECO:0000259" key="5">
    <source>
        <dbReference type="PROSITE" id="PS50010"/>
    </source>
</evidence>
<dbReference type="PROSITE" id="PS50297">
    <property type="entry name" value="ANK_REP_REGION"/>
    <property type="match status" value="5"/>
</dbReference>
<name>A0A9Q0L7W4_ANAIG</name>
<dbReference type="PANTHER" id="PTHR24171">
    <property type="entry name" value="ANKYRIN REPEAT DOMAIN-CONTAINING PROTEIN 39-RELATED"/>
    <property type="match status" value="1"/>
</dbReference>
<dbReference type="PROSITE" id="PS50010">
    <property type="entry name" value="DH_2"/>
    <property type="match status" value="1"/>
</dbReference>
<feature type="compositionally biased region" description="Polar residues" evidence="4">
    <location>
        <begin position="936"/>
        <end position="950"/>
    </location>
</feature>
<dbReference type="InterPro" id="IPR002110">
    <property type="entry name" value="Ankyrin_rpt"/>
</dbReference>
<dbReference type="EMBL" id="JAPDFW010000122">
    <property type="protein sequence ID" value="KAJ5067982.1"/>
    <property type="molecule type" value="Genomic_DNA"/>
</dbReference>
<sequence length="1180" mass="136150">MNKDIYQEFFVACKNGDIEFINKNIDKIEDINHPDLNGSTALMISQFFHHNNISNVLIEHGAKLVLHEAVKDGNIKIIELVLKIPFLNINAVDLTGKTALHYAVMNNNQAIVTLLIKTGSNVNLLDQDHLTPLLIAARNGYLKMAKILIKSGADITIQNLNGMNCLHYSILYSHVDIFKFILKHISSNPETMKILNQQNEFDETPLHCSVENKNQQFITQLIAIGSDVFVGLFSEKKQNYFADANIFDNKGFNAFHHAIIKNQPNTLTHLLRDSRSSPLSTTDGIPCLHLCAICNENMECFDILMKFLKSPSYKEETDREGNTILHHAAKNSRKQFITKHKEITDINKQNEEGNTVLHIIATTGNTELMLQIIRETNINIENKKKQTPLHLSCFNGNYECSKILISYGAKLDQQDDQQHTPLFLALSKGFIDIVELLLDNGAMEQVFDAVKNSNMEIANIYVELGFPSWVNNKESKNLLHYAVEANNIEIAKKIIPTCKNINIRNGNGMNAIQIASKNGFFEICEILIEYGANLIHYTDIMQRPHILAENHKHKKCAQFIKKHFMRDFSIFELIDTEKNYLRILSGLISKIIDPLSNRTSSIEKNNPMISKDQLELIFSNIQNIYQDGSLFLSNLLERFKNWNPKKGVGDIAKNHIPQFVSNYIIYNNNFDRSIQTLKQARKQNHSFANFLKIQEQDPFFQRLELDAILIQPVQRIGQYKLLFEQIQKYTDESHPDYQDLTDALEIVNKFGNQVNETKRIAEEHQKLISIQTKLSGKGINLLDQSHRRLIQEGFITFQFLERKSNRFLSPVSRDMKQKAHSVVFSSKNKLISDENQDNQKKNKKNSNKKRVKLSKINSQILTPNQIIPNKKTHKEEKPDPLNDKMLRKHTSIPKEKYITSNGEKNPSEKQSGVSKYGTIKTGKKALKVQFEHSDPETTTVEVQQNRSISGEMSPRGIDSPRRRSQSLFVHKKQKKKKDTAEYSILFPILENFTVTQTSQKYCFLFNDCLLICDTKKHLSEFIPELYIPLHDLFIKLPLSEKNADIPKENESFFLFNSEHSLLITPQSKLDFWFEKIQRCIDDNFGVNSKENEKSLHKNDESNDNLRLFSCRGYWLDPNSKDNLRFVKKFKFVGIDLNEEILKSKIHFKLQEESGFIIKKEDIRIFIRFLSFYGKCLVEFK</sequence>
<dbReference type="PANTHER" id="PTHR24171:SF9">
    <property type="entry name" value="ANKYRIN REPEAT DOMAIN-CONTAINING PROTEIN 39"/>
    <property type="match status" value="1"/>
</dbReference>
<dbReference type="Gene3D" id="2.30.29.30">
    <property type="entry name" value="Pleckstrin-homology domain (PH domain)/Phosphotyrosine-binding domain (PTB)"/>
    <property type="match status" value="1"/>
</dbReference>
<evidence type="ECO:0000313" key="6">
    <source>
        <dbReference type="EMBL" id="KAJ5067982.1"/>
    </source>
</evidence>
<organism evidence="6 7">
    <name type="scientific">Anaeramoeba ignava</name>
    <name type="common">Anaerobic marine amoeba</name>
    <dbReference type="NCBI Taxonomy" id="1746090"/>
    <lineage>
        <taxon>Eukaryota</taxon>
        <taxon>Metamonada</taxon>
        <taxon>Anaeramoebidae</taxon>
        <taxon>Anaeramoeba</taxon>
    </lineage>
</organism>
<dbReference type="GO" id="GO:0005085">
    <property type="term" value="F:guanyl-nucleotide exchange factor activity"/>
    <property type="evidence" value="ECO:0007669"/>
    <property type="project" value="InterPro"/>
</dbReference>
<dbReference type="Pfam" id="PF12796">
    <property type="entry name" value="Ank_2"/>
    <property type="match status" value="4"/>
</dbReference>
<evidence type="ECO:0000313" key="7">
    <source>
        <dbReference type="Proteomes" id="UP001149090"/>
    </source>
</evidence>
<feature type="repeat" description="ANK" evidence="3">
    <location>
        <begin position="128"/>
        <end position="160"/>
    </location>
</feature>
<dbReference type="SUPFAM" id="SSF48065">
    <property type="entry name" value="DBL homology domain (DH-domain)"/>
    <property type="match status" value="1"/>
</dbReference>
<feature type="region of interest" description="Disordered" evidence="4">
    <location>
        <begin position="830"/>
        <end position="915"/>
    </location>
</feature>
<dbReference type="InterPro" id="IPR000219">
    <property type="entry name" value="DH_dom"/>
</dbReference>
<evidence type="ECO:0000256" key="4">
    <source>
        <dbReference type="SAM" id="MobiDB-lite"/>
    </source>
</evidence>
<accession>A0A9Q0L7W4</accession>
<feature type="compositionally biased region" description="Polar residues" evidence="4">
    <location>
        <begin position="856"/>
        <end position="867"/>
    </location>
</feature>
<feature type="repeat" description="ANK" evidence="3">
    <location>
        <begin position="352"/>
        <end position="385"/>
    </location>
</feature>
<feature type="domain" description="DH" evidence="5">
    <location>
        <begin position="565"/>
        <end position="757"/>
    </location>
</feature>
<reference evidence="6" key="1">
    <citation type="submission" date="2022-10" db="EMBL/GenBank/DDBJ databases">
        <title>Novel sulphate-reducing endosymbionts in the free-living metamonad Anaeramoeba.</title>
        <authorList>
            <person name="Jerlstrom-Hultqvist J."/>
            <person name="Cepicka I."/>
            <person name="Gallot-Lavallee L."/>
            <person name="Salas-Leiva D."/>
            <person name="Curtis B.A."/>
            <person name="Zahonova K."/>
            <person name="Pipaliya S."/>
            <person name="Dacks J."/>
            <person name="Roger A.J."/>
        </authorList>
    </citation>
    <scope>NUCLEOTIDE SEQUENCE</scope>
    <source>
        <strain evidence="6">BMAN</strain>
    </source>
</reference>
<feature type="repeat" description="ANK" evidence="3">
    <location>
        <begin position="417"/>
        <end position="449"/>
    </location>
</feature>
<dbReference type="Pfam" id="PF00621">
    <property type="entry name" value="RhoGEF"/>
    <property type="match status" value="1"/>
</dbReference>
<dbReference type="Proteomes" id="UP001149090">
    <property type="component" value="Unassembled WGS sequence"/>
</dbReference>
<dbReference type="OrthoDB" id="660555at2759"/>
<feature type="repeat" description="ANK" evidence="3">
    <location>
        <begin position="507"/>
        <end position="539"/>
    </location>
</feature>
<dbReference type="AlphaFoldDB" id="A0A9Q0L7W4"/>
<dbReference type="InterPro" id="IPR035899">
    <property type="entry name" value="DBL_dom_sf"/>
</dbReference>
<feature type="compositionally biased region" description="Basic and acidic residues" evidence="4">
    <location>
        <begin position="873"/>
        <end position="885"/>
    </location>
</feature>
<keyword evidence="7" id="KW-1185">Reference proteome</keyword>
<proteinExistence type="predicted"/>
<dbReference type="PROSITE" id="PS50088">
    <property type="entry name" value="ANK_REPEAT"/>
    <property type="match status" value="6"/>
</dbReference>
<feature type="repeat" description="ANK" evidence="3">
    <location>
        <begin position="384"/>
        <end position="416"/>
    </location>
</feature>
<dbReference type="InterPro" id="IPR011993">
    <property type="entry name" value="PH-like_dom_sf"/>
</dbReference>
<feature type="repeat" description="ANK" evidence="3">
    <location>
        <begin position="95"/>
        <end position="127"/>
    </location>
</feature>
<dbReference type="SUPFAM" id="SSF50729">
    <property type="entry name" value="PH domain-like"/>
    <property type="match status" value="1"/>
</dbReference>
<comment type="caution">
    <text evidence="6">The sequence shown here is derived from an EMBL/GenBank/DDBJ whole genome shotgun (WGS) entry which is preliminary data.</text>
</comment>
<dbReference type="SUPFAM" id="SSF48403">
    <property type="entry name" value="Ankyrin repeat"/>
    <property type="match status" value="2"/>
</dbReference>
<feature type="compositionally biased region" description="Polar residues" evidence="4">
    <location>
        <begin position="898"/>
        <end position="913"/>
    </location>
</feature>
<keyword evidence="2 3" id="KW-0040">ANK repeat</keyword>
<dbReference type="CDD" id="cd00160">
    <property type="entry name" value="RhoGEF"/>
    <property type="match status" value="1"/>
</dbReference>
<dbReference type="Gene3D" id="1.20.900.10">
    <property type="entry name" value="Dbl homology (DH) domain"/>
    <property type="match status" value="1"/>
</dbReference>
<evidence type="ECO:0000256" key="1">
    <source>
        <dbReference type="ARBA" id="ARBA00022737"/>
    </source>
</evidence>